<feature type="compositionally biased region" description="Pro residues" evidence="1">
    <location>
        <begin position="137"/>
        <end position="150"/>
    </location>
</feature>
<reference evidence="2 3" key="1">
    <citation type="submission" date="2024-03" db="EMBL/GenBank/DDBJ databases">
        <title>Adaptation during the transition from Ophiocordyceps entomopathogen to insect associate is accompanied by gene loss and intensified selection.</title>
        <authorList>
            <person name="Ward C.M."/>
            <person name="Onetto C.A."/>
            <person name="Borneman A.R."/>
        </authorList>
    </citation>
    <scope>NUCLEOTIDE SEQUENCE [LARGE SCALE GENOMIC DNA]</scope>
    <source>
        <strain evidence="2">AWRI1</strain>
        <tissue evidence="2">Single Adult Female</tissue>
    </source>
</reference>
<dbReference type="EMBL" id="JBBCAQ010000038">
    <property type="protein sequence ID" value="KAK7572141.1"/>
    <property type="molecule type" value="Genomic_DNA"/>
</dbReference>
<keyword evidence="3" id="KW-1185">Reference proteome</keyword>
<name>A0AAN9XYK8_9HEMI</name>
<dbReference type="Proteomes" id="UP001367676">
    <property type="component" value="Unassembled WGS sequence"/>
</dbReference>
<sequence length="150" mass="16828">MTQVRGSQNIGPLSSVVYDTTCGDKRKKKCEEISQLVGFKHSFSNIIYDVENAKIAEKKCSKHEPVIENEEYSNSLSGKNTAVKMFQCPFKNKDGDKSNLKKLIGYYSKTVGERLPKKAQPTVDDTLSPSEIHNPLNFPPHDPPNTEPKE</sequence>
<evidence type="ECO:0000313" key="3">
    <source>
        <dbReference type="Proteomes" id="UP001367676"/>
    </source>
</evidence>
<comment type="caution">
    <text evidence="2">The sequence shown here is derived from an EMBL/GenBank/DDBJ whole genome shotgun (WGS) entry which is preliminary data.</text>
</comment>
<accession>A0AAN9XYK8</accession>
<gene>
    <name evidence="2" type="ORF">V9T40_014613</name>
</gene>
<evidence type="ECO:0000313" key="2">
    <source>
        <dbReference type="EMBL" id="KAK7572141.1"/>
    </source>
</evidence>
<dbReference type="AlphaFoldDB" id="A0AAN9XYK8"/>
<protein>
    <submittedName>
        <fullName evidence="2">Uncharacterized protein</fullName>
    </submittedName>
</protein>
<feature type="region of interest" description="Disordered" evidence="1">
    <location>
        <begin position="114"/>
        <end position="150"/>
    </location>
</feature>
<proteinExistence type="predicted"/>
<evidence type="ECO:0000256" key="1">
    <source>
        <dbReference type="SAM" id="MobiDB-lite"/>
    </source>
</evidence>
<organism evidence="2 3">
    <name type="scientific">Parthenolecanium corni</name>
    <dbReference type="NCBI Taxonomy" id="536013"/>
    <lineage>
        <taxon>Eukaryota</taxon>
        <taxon>Metazoa</taxon>
        <taxon>Ecdysozoa</taxon>
        <taxon>Arthropoda</taxon>
        <taxon>Hexapoda</taxon>
        <taxon>Insecta</taxon>
        <taxon>Pterygota</taxon>
        <taxon>Neoptera</taxon>
        <taxon>Paraneoptera</taxon>
        <taxon>Hemiptera</taxon>
        <taxon>Sternorrhyncha</taxon>
        <taxon>Coccoidea</taxon>
        <taxon>Coccidae</taxon>
        <taxon>Parthenolecanium</taxon>
    </lineage>
</organism>